<dbReference type="SMART" id="SM00355">
    <property type="entry name" value="ZnF_C2H2"/>
    <property type="match status" value="3"/>
</dbReference>
<protein>
    <recommendedName>
        <fullName evidence="2">C2H2-type domain-containing protein</fullName>
    </recommendedName>
</protein>
<feature type="region of interest" description="Disordered" evidence="1">
    <location>
        <begin position="17"/>
        <end position="55"/>
    </location>
</feature>
<evidence type="ECO:0000256" key="1">
    <source>
        <dbReference type="SAM" id="MobiDB-lite"/>
    </source>
</evidence>
<comment type="caution">
    <text evidence="3">The sequence shown here is derived from an EMBL/GenBank/DDBJ whole genome shotgun (WGS) entry which is preliminary data.</text>
</comment>
<dbReference type="Pfam" id="PF26082">
    <property type="entry name" value="zf-C2H2_AcuF"/>
    <property type="match status" value="1"/>
</dbReference>
<feature type="region of interest" description="Disordered" evidence="1">
    <location>
        <begin position="374"/>
        <end position="441"/>
    </location>
</feature>
<accession>A0ABR2X5Y0</accession>
<dbReference type="InterPro" id="IPR013087">
    <property type="entry name" value="Znf_C2H2_type"/>
</dbReference>
<proteinExistence type="predicted"/>
<keyword evidence="4" id="KW-1185">Reference proteome</keyword>
<dbReference type="Proteomes" id="UP001465668">
    <property type="component" value="Unassembled WGS sequence"/>
</dbReference>
<evidence type="ECO:0000259" key="2">
    <source>
        <dbReference type="SMART" id="SM00355"/>
    </source>
</evidence>
<sequence>MSTTIAEHVAGCLEAFESPSTTAFSGTEEDSRKIPWDQDISEGEGDEEKATSSPQDDIGFFTEMEQISADVVEVLSCLMNLSVSIRNPAPHDRFRGSVETDTSFYEASDIAHVRAKYENADSELITLLGRANSRRRQYFKYRELHHQKLSQGLDLNFDTEKSMAGRTIASSIPYILKTNPLELTDIVKMDAMSDSGFTQTSYASSGKTSDRPRFPALPVDSVNGPFECPFFFMIVSVTTSYAWRKHIFADLRPYNCVAVNCPIAGAEYGRRHQWMEHMLQSHWSEWHCMFCAHEQFPSAESLHNHLKGQHTEMVSRDEVETVIGLCKRMRPFGSDTKCPLCYCSLESVRKYRHHVCRHLEDIALFALPHVPGEGELSDEDLGRSRHEMNSHYTGSEHSERRKVEQLLIEEERESQAESNDGTGAMRLEQQGGDDNAESSDQSVPVHFEFERVLKRLGAINNNKRWKPAEIEDRESLQRLEELALEAKNRALASKAKAEDGILQSRTKE</sequence>
<dbReference type="InterPro" id="IPR058925">
    <property type="entry name" value="zf-C2H2_AcuF"/>
</dbReference>
<name>A0ABR2X5Y0_9PEZI</name>
<organism evidence="3 4">
    <name type="scientific">Seiridium cardinale</name>
    <dbReference type="NCBI Taxonomy" id="138064"/>
    <lineage>
        <taxon>Eukaryota</taxon>
        <taxon>Fungi</taxon>
        <taxon>Dikarya</taxon>
        <taxon>Ascomycota</taxon>
        <taxon>Pezizomycotina</taxon>
        <taxon>Sordariomycetes</taxon>
        <taxon>Xylariomycetidae</taxon>
        <taxon>Amphisphaeriales</taxon>
        <taxon>Sporocadaceae</taxon>
        <taxon>Seiridium</taxon>
    </lineage>
</organism>
<feature type="domain" description="C2H2-type" evidence="2">
    <location>
        <begin position="336"/>
        <end position="358"/>
    </location>
</feature>
<dbReference type="EMBL" id="JARVKM010000251">
    <property type="protein sequence ID" value="KAK9769170.1"/>
    <property type="molecule type" value="Genomic_DNA"/>
</dbReference>
<feature type="compositionally biased region" description="Basic and acidic residues" evidence="1">
    <location>
        <begin position="380"/>
        <end position="404"/>
    </location>
</feature>
<feature type="domain" description="C2H2-type" evidence="2">
    <location>
        <begin position="254"/>
        <end position="282"/>
    </location>
</feature>
<dbReference type="PANTHER" id="PTHR35391:SF7">
    <property type="entry name" value="C2H2-TYPE DOMAIN-CONTAINING PROTEIN"/>
    <property type="match status" value="1"/>
</dbReference>
<gene>
    <name evidence="3" type="ORF">SCAR479_02414</name>
</gene>
<dbReference type="PANTHER" id="PTHR35391">
    <property type="entry name" value="C2H2-TYPE DOMAIN-CONTAINING PROTEIN-RELATED"/>
    <property type="match status" value="1"/>
</dbReference>
<feature type="domain" description="C2H2-type" evidence="2">
    <location>
        <begin position="286"/>
        <end position="310"/>
    </location>
</feature>
<evidence type="ECO:0000313" key="4">
    <source>
        <dbReference type="Proteomes" id="UP001465668"/>
    </source>
</evidence>
<reference evidence="3 4" key="1">
    <citation type="submission" date="2024-02" db="EMBL/GenBank/DDBJ databases">
        <title>First draft genome assembly of two strains of Seiridium cardinale.</title>
        <authorList>
            <person name="Emiliani G."/>
            <person name="Scali E."/>
        </authorList>
    </citation>
    <scope>NUCLEOTIDE SEQUENCE [LARGE SCALE GENOMIC DNA]</scope>
    <source>
        <strain evidence="3 4">BM-138-000479</strain>
    </source>
</reference>
<evidence type="ECO:0000313" key="3">
    <source>
        <dbReference type="EMBL" id="KAK9769170.1"/>
    </source>
</evidence>